<dbReference type="GO" id="GO:0000976">
    <property type="term" value="F:transcription cis-regulatory region binding"/>
    <property type="evidence" value="ECO:0007669"/>
    <property type="project" value="TreeGrafter"/>
</dbReference>
<evidence type="ECO:0000313" key="6">
    <source>
        <dbReference type="Proteomes" id="UP000517523"/>
    </source>
</evidence>
<accession>A0A839TPP5</accession>
<gene>
    <name evidence="5" type="ORF">FHS19_003195</name>
</gene>
<dbReference type="GO" id="GO:0003700">
    <property type="term" value="F:DNA-binding transcription factor activity"/>
    <property type="evidence" value="ECO:0007669"/>
    <property type="project" value="TreeGrafter"/>
</dbReference>
<keyword evidence="2" id="KW-0238">DNA-binding</keyword>
<evidence type="ECO:0000256" key="1">
    <source>
        <dbReference type="ARBA" id="ARBA00023015"/>
    </source>
</evidence>
<dbReference type="InterPro" id="IPR046335">
    <property type="entry name" value="LacI/GalR-like_sensor"/>
</dbReference>
<reference evidence="5 6" key="1">
    <citation type="submission" date="2020-08" db="EMBL/GenBank/DDBJ databases">
        <title>Genomic Encyclopedia of Type Strains, Phase III (KMG-III): the genomes of soil and plant-associated and newly described type strains.</title>
        <authorList>
            <person name="Whitman W."/>
        </authorList>
    </citation>
    <scope>NUCLEOTIDE SEQUENCE [LARGE SCALE GENOMIC DNA]</scope>
    <source>
        <strain evidence="5 6">CECT 5831</strain>
    </source>
</reference>
<protein>
    <submittedName>
        <fullName evidence="5">LacI family transcriptional regulator</fullName>
    </submittedName>
</protein>
<dbReference type="SUPFAM" id="SSF53822">
    <property type="entry name" value="Periplasmic binding protein-like I"/>
    <property type="match status" value="1"/>
</dbReference>
<proteinExistence type="predicted"/>
<dbReference type="Pfam" id="PF00356">
    <property type="entry name" value="LacI"/>
    <property type="match status" value="1"/>
</dbReference>
<name>A0A839TPP5_9BACL</name>
<dbReference type="PANTHER" id="PTHR30146">
    <property type="entry name" value="LACI-RELATED TRANSCRIPTIONAL REPRESSOR"/>
    <property type="match status" value="1"/>
</dbReference>
<dbReference type="Gene3D" id="3.40.50.2300">
    <property type="match status" value="2"/>
</dbReference>
<dbReference type="InterPro" id="IPR028082">
    <property type="entry name" value="Peripla_BP_I"/>
</dbReference>
<dbReference type="SMART" id="SM00354">
    <property type="entry name" value="HTH_LACI"/>
    <property type="match status" value="1"/>
</dbReference>
<evidence type="ECO:0000256" key="3">
    <source>
        <dbReference type="ARBA" id="ARBA00023163"/>
    </source>
</evidence>
<evidence type="ECO:0000256" key="2">
    <source>
        <dbReference type="ARBA" id="ARBA00023125"/>
    </source>
</evidence>
<dbReference type="RefSeq" id="WP_183582703.1">
    <property type="nucleotide sequence ID" value="NZ_JACHXJ010000002.1"/>
</dbReference>
<comment type="caution">
    <text evidence="5">The sequence shown here is derived from an EMBL/GenBank/DDBJ whole genome shotgun (WGS) entry which is preliminary data.</text>
</comment>
<dbReference type="Pfam" id="PF13377">
    <property type="entry name" value="Peripla_BP_3"/>
    <property type="match status" value="1"/>
</dbReference>
<dbReference type="SUPFAM" id="SSF47413">
    <property type="entry name" value="lambda repressor-like DNA-binding domains"/>
    <property type="match status" value="1"/>
</dbReference>
<keyword evidence="3" id="KW-0804">Transcription</keyword>
<dbReference type="PROSITE" id="PS50932">
    <property type="entry name" value="HTH_LACI_2"/>
    <property type="match status" value="1"/>
</dbReference>
<organism evidence="5 6">
    <name type="scientific">Paenibacillus rhizosphaerae</name>
    <dbReference type="NCBI Taxonomy" id="297318"/>
    <lineage>
        <taxon>Bacteria</taxon>
        <taxon>Bacillati</taxon>
        <taxon>Bacillota</taxon>
        <taxon>Bacilli</taxon>
        <taxon>Bacillales</taxon>
        <taxon>Paenibacillaceae</taxon>
        <taxon>Paenibacillus</taxon>
    </lineage>
</organism>
<dbReference type="Proteomes" id="UP000517523">
    <property type="component" value="Unassembled WGS sequence"/>
</dbReference>
<dbReference type="InterPro" id="IPR010982">
    <property type="entry name" value="Lambda_DNA-bd_dom_sf"/>
</dbReference>
<feature type="domain" description="HTH lacI-type" evidence="4">
    <location>
        <begin position="5"/>
        <end position="58"/>
    </location>
</feature>
<dbReference type="InterPro" id="IPR000843">
    <property type="entry name" value="HTH_LacI"/>
</dbReference>
<dbReference type="AlphaFoldDB" id="A0A839TPP5"/>
<dbReference type="EMBL" id="JACHXJ010000002">
    <property type="protein sequence ID" value="MBB3128541.1"/>
    <property type="molecule type" value="Genomic_DNA"/>
</dbReference>
<dbReference type="CDD" id="cd01392">
    <property type="entry name" value="HTH_LacI"/>
    <property type="match status" value="1"/>
</dbReference>
<evidence type="ECO:0000313" key="5">
    <source>
        <dbReference type="EMBL" id="MBB3128541.1"/>
    </source>
</evidence>
<evidence type="ECO:0000259" key="4">
    <source>
        <dbReference type="PROSITE" id="PS50932"/>
    </source>
</evidence>
<keyword evidence="1" id="KW-0805">Transcription regulation</keyword>
<sequence length="337" mass="37453">MDKHTIYHIAERVGVSPSTVSRALSGRGYCGAKTKSKIIAAAKELNYAPDNAAKMLKMRQTNKVIFAVPDICNPFYFDMINGINQVLEEHDYLMILFYTKHSLKEELKAIQNLKENVADGMIMVSFHFGEENISAINALQSPVVLTNKYVSPEGEDQFDYVYVDTYEGIKLSTEHLIEQGMRNIAFVGGKLSEQTGHERFCGFRDAMLNANIPVVPRLIAESDYTESGGYMTARTWLQGPGRPDAVVVTNDLMAIGVMKACEEAGLSIPEDIAVVGMDNLDLASRVHPKLTSVSLMQEEIGRKAAQILMSRIRGIPLKERAVKLHPQLVIRDSSLRT</sequence>
<dbReference type="Gene3D" id="1.10.260.40">
    <property type="entry name" value="lambda repressor-like DNA-binding domains"/>
    <property type="match status" value="1"/>
</dbReference>
<dbReference type="CDD" id="cd06267">
    <property type="entry name" value="PBP1_LacI_sugar_binding-like"/>
    <property type="match status" value="1"/>
</dbReference>
<dbReference type="PANTHER" id="PTHR30146:SF109">
    <property type="entry name" value="HTH-TYPE TRANSCRIPTIONAL REGULATOR GALS"/>
    <property type="match status" value="1"/>
</dbReference>